<proteinExistence type="predicted"/>
<evidence type="ECO:0008006" key="4">
    <source>
        <dbReference type="Google" id="ProtNLM"/>
    </source>
</evidence>
<accession>A0ABV6V0A7</accession>
<keyword evidence="3" id="KW-1185">Reference proteome</keyword>
<evidence type="ECO:0000313" key="2">
    <source>
        <dbReference type="EMBL" id="MFC1407108.1"/>
    </source>
</evidence>
<organism evidence="2 3">
    <name type="scientific">Streptacidiphilus cavernicola</name>
    <dbReference type="NCBI Taxonomy" id="3342716"/>
    <lineage>
        <taxon>Bacteria</taxon>
        <taxon>Bacillati</taxon>
        <taxon>Actinomycetota</taxon>
        <taxon>Actinomycetes</taxon>
        <taxon>Kitasatosporales</taxon>
        <taxon>Streptomycetaceae</taxon>
        <taxon>Streptacidiphilus</taxon>
    </lineage>
</organism>
<dbReference type="RefSeq" id="WP_051726626.1">
    <property type="nucleotide sequence ID" value="NZ_JBHEZZ010000038.1"/>
</dbReference>
<sequence length="124" mass="13061">MAYGAVPAPGLPAPGERGSIRLADRVLERIAARAAAEALADQLPDDGADPDRIDSPRAKASQGRHGVSIRVGLDLPYPLDLAAVTRAVHHRVTERVVQLAGSEDPRVALVVERLVPAAPSGRLR</sequence>
<evidence type="ECO:0000313" key="3">
    <source>
        <dbReference type="Proteomes" id="UP001592528"/>
    </source>
</evidence>
<evidence type="ECO:0000256" key="1">
    <source>
        <dbReference type="SAM" id="MobiDB-lite"/>
    </source>
</evidence>
<comment type="caution">
    <text evidence="2">The sequence shown here is derived from an EMBL/GenBank/DDBJ whole genome shotgun (WGS) entry which is preliminary data.</text>
</comment>
<gene>
    <name evidence="2" type="ORF">ACEZDJ_38080</name>
</gene>
<protein>
    <recommendedName>
        <fullName evidence="4">Asp23/Gls24 family envelope stress response protein</fullName>
    </recommendedName>
</protein>
<name>A0ABV6V0A7_9ACTN</name>
<dbReference type="EMBL" id="JBHEZZ010000038">
    <property type="protein sequence ID" value="MFC1407108.1"/>
    <property type="molecule type" value="Genomic_DNA"/>
</dbReference>
<feature type="region of interest" description="Disordered" evidence="1">
    <location>
        <begin position="38"/>
        <end position="65"/>
    </location>
</feature>
<reference evidence="2 3" key="1">
    <citation type="submission" date="2024-09" db="EMBL/GenBank/DDBJ databases">
        <authorList>
            <person name="Lee S.D."/>
        </authorList>
    </citation>
    <scope>NUCLEOTIDE SEQUENCE [LARGE SCALE GENOMIC DNA]</scope>
    <source>
        <strain evidence="2 3">N1-5</strain>
    </source>
</reference>
<dbReference type="Proteomes" id="UP001592528">
    <property type="component" value="Unassembled WGS sequence"/>
</dbReference>